<evidence type="ECO:0000256" key="1">
    <source>
        <dbReference type="SAM" id="SignalP"/>
    </source>
</evidence>
<dbReference type="InterPro" id="IPR021953">
    <property type="entry name" value="DUF3570"/>
</dbReference>
<dbReference type="RefSeq" id="WP_157299257.1">
    <property type="nucleotide sequence ID" value="NZ_BAAAZB010000010.1"/>
</dbReference>
<dbReference type="Pfam" id="PF12094">
    <property type="entry name" value="DUF3570"/>
    <property type="match status" value="1"/>
</dbReference>
<evidence type="ECO:0000313" key="2">
    <source>
        <dbReference type="EMBL" id="MVT40587.1"/>
    </source>
</evidence>
<comment type="caution">
    <text evidence="2">The sequence shown here is derived from an EMBL/GenBank/DDBJ whole genome shotgun (WGS) entry which is preliminary data.</text>
</comment>
<name>A0A6N8J5S6_9BACT</name>
<dbReference type="OrthoDB" id="5450709at2"/>
<gene>
    <name evidence="2" type="ORF">GO495_08330</name>
</gene>
<reference evidence="2 3" key="1">
    <citation type="submission" date="2019-12" db="EMBL/GenBank/DDBJ databases">
        <title>The draft genomic sequence of strain Chitinophaga oryziterrae JCM 16595.</title>
        <authorList>
            <person name="Zhang X."/>
        </authorList>
    </citation>
    <scope>NUCLEOTIDE SEQUENCE [LARGE SCALE GENOMIC DNA]</scope>
    <source>
        <strain evidence="2 3">JCM 16595</strain>
    </source>
</reference>
<keyword evidence="1" id="KW-0732">Signal</keyword>
<protein>
    <submittedName>
        <fullName evidence="2">DUF3570 domain-containing protein</fullName>
    </submittedName>
</protein>
<feature type="signal peptide" evidence="1">
    <location>
        <begin position="1"/>
        <end position="19"/>
    </location>
</feature>
<proteinExistence type="predicted"/>
<accession>A0A6N8J5S6</accession>
<feature type="chain" id="PRO_5027078894" evidence="1">
    <location>
        <begin position="20"/>
        <end position="402"/>
    </location>
</feature>
<organism evidence="2 3">
    <name type="scientific">Chitinophaga oryziterrae</name>
    <dbReference type="NCBI Taxonomy" id="1031224"/>
    <lineage>
        <taxon>Bacteria</taxon>
        <taxon>Pseudomonadati</taxon>
        <taxon>Bacteroidota</taxon>
        <taxon>Chitinophagia</taxon>
        <taxon>Chitinophagales</taxon>
        <taxon>Chitinophagaceae</taxon>
        <taxon>Chitinophaga</taxon>
    </lineage>
</organism>
<keyword evidence="3" id="KW-1185">Reference proteome</keyword>
<dbReference type="EMBL" id="WRXO01000002">
    <property type="protein sequence ID" value="MVT40587.1"/>
    <property type="molecule type" value="Genomic_DNA"/>
</dbReference>
<dbReference type="AlphaFoldDB" id="A0A6N8J5S6"/>
<evidence type="ECO:0000313" key="3">
    <source>
        <dbReference type="Proteomes" id="UP000468388"/>
    </source>
</evidence>
<dbReference type="Proteomes" id="UP000468388">
    <property type="component" value="Unassembled WGS sequence"/>
</dbReference>
<sequence>MKRIFVAAALLMAYFTATAQKRNDSTVYKKQQLAKSDIQLLFSYYTQDGDHSAVTGGKGTENLQVYVSEFTLTHQRDSVNSGYLNAGIDVISSASTDNIDYVLSSASRVDKRFHIAGGYNRLMKKSGITAGINAGFSIESDYMSLPVGVSVSHDNATHTRQISASLQCYFDDLRWGRFDPDYYYPKTLVYPVELRDQQWFDIYRRSSYNLSLALYQVINQRMQLAIYPELVYQRGLLSTPFHRVYFNTGLVKVENLPRERWKVPLAVQLNTFIGNNVILRSYYRFYRDNFGITGHTFQLELPVKTSPLFTLSPLVRFYTQTPSRYFKPIDQHLLTEDFYTSDYDLSKFNSYKVGITGRYAMFKPIFKHSAFQEVALRYSFYKRSDQLSAHIVSLLLDFRHMK</sequence>